<dbReference type="AlphaFoldDB" id="A0A8S1PSZ1"/>
<dbReference type="SMART" id="SM00360">
    <property type="entry name" value="RRM"/>
    <property type="match status" value="3"/>
</dbReference>
<dbReference type="FunFam" id="1.10.1900.10:FF:000012">
    <property type="entry name" value="Uncharacterized protein"/>
    <property type="match status" value="1"/>
</dbReference>
<evidence type="ECO:0000256" key="1">
    <source>
        <dbReference type="ARBA" id="ARBA00022884"/>
    </source>
</evidence>
<feature type="domain" description="RRM" evidence="3">
    <location>
        <begin position="21"/>
        <end position="99"/>
    </location>
</feature>
<reference evidence="5" key="1">
    <citation type="submission" date="2021-01" db="EMBL/GenBank/DDBJ databases">
        <authorList>
            <consortium name="Genoscope - CEA"/>
            <person name="William W."/>
        </authorList>
    </citation>
    <scope>NUCLEOTIDE SEQUENCE</scope>
</reference>
<feature type="domain" description="RRM" evidence="3">
    <location>
        <begin position="107"/>
        <end position="186"/>
    </location>
</feature>
<dbReference type="Proteomes" id="UP000688137">
    <property type="component" value="Unassembled WGS sequence"/>
</dbReference>
<dbReference type="GO" id="GO:0003723">
    <property type="term" value="F:RNA binding"/>
    <property type="evidence" value="ECO:0007669"/>
    <property type="project" value="UniProtKB-UniRule"/>
</dbReference>
<dbReference type="InterPro" id="IPR000504">
    <property type="entry name" value="RRM_dom"/>
</dbReference>
<keyword evidence="1 2" id="KW-0694">RNA-binding</keyword>
<dbReference type="EMBL" id="CAJJDM010000134">
    <property type="protein sequence ID" value="CAD8106510.1"/>
    <property type="molecule type" value="Genomic_DNA"/>
</dbReference>
<dbReference type="FunFam" id="3.30.70.330:FF:001457">
    <property type="match status" value="1"/>
</dbReference>
<organism evidence="5 6">
    <name type="scientific">Paramecium primaurelia</name>
    <dbReference type="NCBI Taxonomy" id="5886"/>
    <lineage>
        <taxon>Eukaryota</taxon>
        <taxon>Sar</taxon>
        <taxon>Alveolata</taxon>
        <taxon>Ciliophora</taxon>
        <taxon>Intramacronucleata</taxon>
        <taxon>Oligohymenophorea</taxon>
        <taxon>Peniculida</taxon>
        <taxon>Parameciidae</taxon>
        <taxon>Paramecium</taxon>
    </lineage>
</organism>
<dbReference type="Pfam" id="PF00076">
    <property type="entry name" value="RRM_1"/>
    <property type="match status" value="3"/>
</dbReference>
<comment type="caution">
    <text evidence="5">The sequence shown here is derived from an EMBL/GenBank/DDBJ whole genome shotgun (WGS) entry which is preliminary data.</text>
</comment>
<dbReference type="PANTHER" id="PTHR24012">
    <property type="entry name" value="RNA BINDING PROTEIN"/>
    <property type="match status" value="1"/>
</dbReference>
<dbReference type="Pfam" id="PF00658">
    <property type="entry name" value="MLLE"/>
    <property type="match status" value="1"/>
</dbReference>
<dbReference type="InterPro" id="IPR002004">
    <property type="entry name" value="PABP_HYD_C"/>
</dbReference>
<keyword evidence="6" id="KW-1185">Reference proteome</keyword>
<feature type="domain" description="RRM" evidence="3">
    <location>
        <begin position="349"/>
        <end position="428"/>
    </location>
</feature>
<sequence>MQPKEIQQQLPPQTTPQQMKTIIYIENLDQGISEDYLYRKFKEVGEIHSLKITKDKTTQKSKGQAFITFAHQDSAEEARKKFNNQVFIRNIIRVKPYFNYHIADKKANIFINNLPEDADILELEQEFSRYGTVQSVDIHRDIQGKQLNYGYVQFEKKEDADNLIKRVMNHPITHKGKLLKLEQFKAQSERKVESSSIYLRAIAKPLPQKYWEQSKVIRAIEYAWSLIINDYFLKHGTKVKDCFVKIDQHTRQPWTMISFETAEQAKENLDICEQQRKHPCINSGAHHALELINKHGPPLNSDASEAFSIAEITQAFKEMAQDHDDTFKGESENFFYNMVYSKHLNPDDRLILVQNIKEEVTKEKIQEFLSRFGKVIRLTIRKTKNPRFQVQQCFVHYQTMEDSKRARSEIYDENNSEISAIKKEIFKDGHVMMNILLSKTMRKEFKEVKKQSQSIFQNPGGRQLLQPPYVGNFPVMPPQMPFPPGGQGMRQIPPRGGRPGPGPFPMMRNYAPRHPPINNKPVNQALMNQVVQPQPFIQEFSDYTLIQNRMEEFLKIPQSDQRYVLGNLLFKKVFEVVKDKESTKKVVGMLVDPSQFEIGDILNMFEDSQELQTYIDDGLLLIKEETQK</sequence>
<proteinExistence type="predicted"/>
<dbReference type="OMA" id="QMKTIIY"/>
<dbReference type="PROSITE" id="PS50102">
    <property type="entry name" value="RRM"/>
    <property type="match status" value="3"/>
</dbReference>
<accession>A0A8S1PSZ1</accession>
<dbReference type="CDD" id="cd00590">
    <property type="entry name" value="RRM_SF"/>
    <property type="match status" value="3"/>
</dbReference>
<evidence type="ECO:0008006" key="7">
    <source>
        <dbReference type="Google" id="ProtNLM"/>
    </source>
</evidence>
<evidence type="ECO:0000259" key="4">
    <source>
        <dbReference type="PROSITE" id="PS51309"/>
    </source>
</evidence>
<evidence type="ECO:0000313" key="6">
    <source>
        <dbReference type="Proteomes" id="UP000688137"/>
    </source>
</evidence>
<feature type="domain" description="PABC" evidence="4">
    <location>
        <begin position="545"/>
        <end position="627"/>
    </location>
</feature>
<dbReference type="PROSITE" id="PS51309">
    <property type="entry name" value="PABC"/>
    <property type="match status" value="1"/>
</dbReference>
<evidence type="ECO:0000256" key="2">
    <source>
        <dbReference type="PROSITE-ProRule" id="PRU00176"/>
    </source>
</evidence>
<evidence type="ECO:0000313" key="5">
    <source>
        <dbReference type="EMBL" id="CAD8106510.1"/>
    </source>
</evidence>
<dbReference type="FunFam" id="3.30.70.330:FF:001005">
    <property type="entry name" value="Uncharacterized protein"/>
    <property type="match status" value="1"/>
</dbReference>
<protein>
    <recommendedName>
        <fullName evidence="7">Polyadenylate-binding protein</fullName>
    </recommendedName>
</protein>
<gene>
    <name evidence="5" type="ORF">PPRIM_AZ9-3.1.T1310025</name>
</gene>
<evidence type="ECO:0000259" key="3">
    <source>
        <dbReference type="PROSITE" id="PS50102"/>
    </source>
</evidence>
<name>A0A8S1PSZ1_PARPR</name>
<dbReference type="FunFam" id="3.30.70.330:FF:001458">
    <property type="match status" value="1"/>
</dbReference>